<sequence length="287" mass="30626">MKVTGGLMVAETDEHLRFLKEKVAVEQKAGIECRIVDQGELRQIEPALSRQFVGAAYCPQEGKINPLIATEHVLKAAREAGARIIDNCEVTSITPVVGGFGVETNRGRIRAGRVVNAAGAFSARIGAMLGLDVPVFGAPLQMVVTEAAAPTISCLVAHADRHLTLKQAANGNFIIGGGWTAGLDPVFQHPRPLLSSLEGNLWVAQHVVPALRKLHVIRSWAAMNINIDGAPILGEHPDQPGFFNAVTSNGYTLGPIVGQLTAQLVLGRETGRALQPFSISRFKKGRS</sequence>
<keyword evidence="1" id="KW-0560">Oxidoreductase</keyword>
<feature type="domain" description="FAD dependent oxidoreductase" evidence="2">
    <location>
        <begin position="3"/>
        <end position="264"/>
    </location>
</feature>
<reference evidence="3" key="1">
    <citation type="submission" date="2023-08" db="EMBL/GenBank/DDBJ databases">
        <title>Functional and genomic diversity of the sorghum phyllosphere microbiome.</title>
        <authorList>
            <person name="Shade A."/>
        </authorList>
    </citation>
    <scope>NUCLEOTIDE SEQUENCE</scope>
    <source>
        <strain evidence="3">SORGH_AS_0974</strain>
    </source>
</reference>
<dbReference type="InterPro" id="IPR036188">
    <property type="entry name" value="FAD/NAD-bd_sf"/>
</dbReference>
<evidence type="ECO:0000256" key="1">
    <source>
        <dbReference type="ARBA" id="ARBA00023002"/>
    </source>
</evidence>
<dbReference type="GO" id="GO:0016491">
    <property type="term" value="F:oxidoreductase activity"/>
    <property type="evidence" value="ECO:0007669"/>
    <property type="project" value="UniProtKB-KW"/>
</dbReference>
<dbReference type="PANTHER" id="PTHR13847">
    <property type="entry name" value="SARCOSINE DEHYDROGENASE-RELATED"/>
    <property type="match status" value="1"/>
</dbReference>
<dbReference type="Gene3D" id="3.50.50.60">
    <property type="entry name" value="FAD/NAD(P)-binding domain"/>
    <property type="match status" value="1"/>
</dbReference>
<dbReference type="PANTHER" id="PTHR13847:SF287">
    <property type="entry name" value="FAD-DEPENDENT OXIDOREDUCTASE DOMAIN-CONTAINING PROTEIN 1"/>
    <property type="match status" value="1"/>
</dbReference>
<dbReference type="Pfam" id="PF01266">
    <property type="entry name" value="DAO"/>
    <property type="match status" value="1"/>
</dbReference>
<dbReference type="GO" id="GO:0005737">
    <property type="term" value="C:cytoplasm"/>
    <property type="evidence" value="ECO:0007669"/>
    <property type="project" value="TreeGrafter"/>
</dbReference>
<dbReference type="Proteomes" id="UP001255601">
    <property type="component" value="Unassembled WGS sequence"/>
</dbReference>
<dbReference type="SUPFAM" id="SSF51905">
    <property type="entry name" value="FAD/NAD(P)-binding domain"/>
    <property type="match status" value="1"/>
</dbReference>
<evidence type="ECO:0000313" key="3">
    <source>
        <dbReference type="EMBL" id="MDR6101708.1"/>
    </source>
</evidence>
<dbReference type="InterPro" id="IPR006076">
    <property type="entry name" value="FAD-dep_OxRdtase"/>
</dbReference>
<dbReference type="AlphaFoldDB" id="A0AAJ2ESP7"/>
<dbReference type="EMBL" id="JAVIZC010000001">
    <property type="protein sequence ID" value="MDR6101708.1"/>
    <property type="molecule type" value="Genomic_DNA"/>
</dbReference>
<comment type="caution">
    <text evidence="3">The sequence shown here is derived from an EMBL/GenBank/DDBJ whole genome shotgun (WGS) entry which is preliminary data.</text>
</comment>
<name>A0AAJ2ESP7_9HYPH</name>
<protein>
    <submittedName>
        <fullName evidence="3">Glycine/D-amino acid oxidase-like deaminating enzyme</fullName>
    </submittedName>
</protein>
<organism evidence="3 4">
    <name type="scientific">Agrobacterium larrymoorei</name>
    <dbReference type="NCBI Taxonomy" id="160699"/>
    <lineage>
        <taxon>Bacteria</taxon>
        <taxon>Pseudomonadati</taxon>
        <taxon>Pseudomonadota</taxon>
        <taxon>Alphaproteobacteria</taxon>
        <taxon>Hyphomicrobiales</taxon>
        <taxon>Rhizobiaceae</taxon>
        <taxon>Rhizobium/Agrobacterium group</taxon>
        <taxon>Agrobacterium</taxon>
    </lineage>
</organism>
<accession>A0AAJ2ESP7</accession>
<proteinExistence type="predicted"/>
<evidence type="ECO:0000259" key="2">
    <source>
        <dbReference type="Pfam" id="PF01266"/>
    </source>
</evidence>
<gene>
    <name evidence="3" type="ORF">QE369_001886</name>
</gene>
<evidence type="ECO:0000313" key="4">
    <source>
        <dbReference type="Proteomes" id="UP001255601"/>
    </source>
</evidence>
<dbReference type="Gene3D" id="3.30.9.10">
    <property type="entry name" value="D-Amino Acid Oxidase, subunit A, domain 2"/>
    <property type="match status" value="1"/>
</dbReference>